<gene>
    <name evidence="1" type="ORF">L2E82_10919</name>
</gene>
<keyword evidence="2" id="KW-1185">Reference proteome</keyword>
<protein>
    <submittedName>
        <fullName evidence="1">Uncharacterized protein</fullName>
    </submittedName>
</protein>
<proteinExistence type="predicted"/>
<sequence length="510" mass="54525">MVTPKSSLLFPILLTIALLSLSTCHAHKEATIRELRIAFKENRVNSRQLVEFYLGEIKKLNSVLKGVLEVNPNALYEADRADRERAANVPRSLAGLHGIPVLLKDSIATKDKLNTTSGSFALLGSVVPRDAGIVSKLRKSGAIILGKATLSEWSNFRSLSAPTGWSPRGGQGKNPYVLSATPCGSSSGPAISVAANMVAVSIGTETDGSILCPASFNSVVGIKPTVGLTSRAGVIPVSPSLDTVEPICRTVSDAVYVLEAIVGLDYNDRDATKKTSQYIPYGGYTQFLKLDGLKGKRIGVVRNPFFMFSNRSNLHQVFENHLQTLRYKGAILIDNLEIKGLNAIFNATASGEAAVAIAEFKIAINAYLKSLITSPVRSLADIITFNNKYSDLEKVKNFGQEIFLAAEATNGIGDLEKAAIANMARLTREGYETTMGENRLDAVVTPGADISPVLAIGGFPAISVPAAYNDKGVPVGICFSGLKGSEPTLIEISYGFEQATNVRKMPTFLP</sequence>
<comment type="caution">
    <text evidence="1">The sequence shown here is derived from an EMBL/GenBank/DDBJ whole genome shotgun (WGS) entry which is preliminary data.</text>
</comment>
<reference evidence="1 2" key="2">
    <citation type="journal article" date="2022" name="Mol. Ecol. Resour.">
        <title>The genomes of chicory, endive, great burdock and yacon provide insights into Asteraceae paleo-polyploidization history and plant inulin production.</title>
        <authorList>
            <person name="Fan W."/>
            <person name="Wang S."/>
            <person name="Wang H."/>
            <person name="Wang A."/>
            <person name="Jiang F."/>
            <person name="Liu H."/>
            <person name="Zhao H."/>
            <person name="Xu D."/>
            <person name="Zhang Y."/>
        </authorList>
    </citation>
    <scope>NUCLEOTIDE SEQUENCE [LARGE SCALE GENOMIC DNA]</scope>
    <source>
        <strain evidence="2">cv. Punajuju</strain>
        <tissue evidence="1">Leaves</tissue>
    </source>
</reference>
<name>A0ACB9GD50_CICIN</name>
<dbReference type="EMBL" id="CM042010">
    <property type="protein sequence ID" value="KAI3780926.1"/>
    <property type="molecule type" value="Genomic_DNA"/>
</dbReference>
<reference evidence="2" key="1">
    <citation type="journal article" date="2022" name="Mol. Ecol. Resour.">
        <title>The genomes of chicory, endive, great burdock and yacon provide insights into Asteraceae palaeo-polyploidization history and plant inulin production.</title>
        <authorList>
            <person name="Fan W."/>
            <person name="Wang S."/>
            <person name="Wang H."/>
            <person name="Wang A."/>
            <person name="Jiang F."/>
            <person name="Liu H."/>
            <person name="Zhao H."/>
            <person name="Xu D."/>
            <person name="Zhang Y."/>
        </authorList>
    </citation>
    <scope>NUCLEOTIDE SEQUENCE [LARGE SCALE GENOMIC DNA]</scope>
    <source>
        <strain evidence="2">cv. Punajuju</strain>
    </source>
</reference>
<organism evidence="1 2">
    <name type="scientific">Cichorium intybus</name>
    <name type="common">Chicory</name>
    <dbReference type="NCBI Taxonomy" id="13427"/>
    <lineage>
        <taxon>Eukaryota</taxon>
        <taxon>Viridiplantae</taxon>
        <taxon>Streptophyta</taxon>
        <taxon>Embryophyta</taxon>
        <taxon>Tracheophyta</taxon>
        <taxon>Spermatophyta</taxon>
        <taxon>Magnoliopsida</taxon>
        <taxon>eudicotyledons</taxon>
        <taxon>Gunneridae</taxon>
        <taxon>Pentapetalae</taxon>
        <taxon>asterids</taxon>
        <taxon>campanulids</taxon>
        <taxon>Asterales</taxon>
        <taxon>Asteraceae</taxon>
        <taxon>Cichorioideae</taxon>
        <taxon>Cichorieae</taxon>
        <taxon>Cichoriinae</taxon>
        <taxon>Cichorium</taxon>
    </lineage>
</organism>
<evidence type="ECO:0000313" key="2">
    <source>
        <dbReference type="Proteomes" id="UP001055811"/>
    </source>
</evidence>
<evidence type="ECO:0000313" key="1">
    <source>
        <dbReference type="EMBL" id="KAI3780926.1"/>
    </source>
</evidence>
<accession>A0ACB9GD50</accession>
<dbReference type="Proteomes" id="UP001055811">
    <property type="component" value="Linkage Group LG02"/>
</dbReference>